<name>A0A5B7E2I5_PORTR</name>
<reference evidence="1 2" key="1">
    <citation type="submission" date="2019-05" db="EMBL/GenBank/DDBJ databases">
        <title>Another draft genome of Portunus trituberculatus and its Hox gene families provides insights of decapod evolution.</title>
        <authorList>
            <person name="Jeong J.-H."/>
            <person name="Song I."/>
            <person name="Kim S."/>
            <person name="Choi T."/>
            <person name="Kim D."/>
            <person name="Ryu S."/>
            <person name="Kim W."/>
        </authorList>
    </citation>
    <scope>NUCLEOTIDE SEQUENCE [LARGE SCALE GENOMIC DNA]</scope>
    <source>
        <tissue evidence="1">Muscle</tissue>
    </source>
</reference>
<protein>
    <submittedName>
        <fullName evidence="1">Uncharacterized protein</fullName>
    </submittedName>
</protein>
<comment type="caution">
    <text evidence="1">The sequence shown here is derived from an EMBL/GenBank/DDBJ whole genome shotgun (WGS) entry which is preliminary data.</text>
</comment>
<gene>
    <name evidence="1" type="ORF">E2C01_020785</name>
</gene>
<keyword evidence="2" id="KW-1185">Reference proteome</keyword>
<dbReference type="EMBL" id="VSRR010001775">
    <property type="protein sequence ID" value="MPC27609.1"/>
    <property type="molecule type" value="Genomic_DNA"/>
</dbReference>
<dbReference type="Proteomes" id="UP000324222">
    <property type="component" value="Unassembled WGS sequence"/>
</dbReference>
<evidence type="ECO:0000313" key="1">
    <source>
        <dbReference type="EMBL" id="MPC27609.1"/>
    </source>
</evidence>
<sequence length="105" mass="11913">MFTNGARGVALLVALRRPATVVIPRAEERRPSLLNDSLPRIGTCHDSHRCVKVIRLPHLPGAPLCWVWRGGWRHWDRQRRKGQVWGWGAAPTGRRLLVKPASLSR</sequence>
<accession>A0A5B7E2I5</accession>
<evidence type="ECO:0000313" key="2">
    <source>
        <dbReference type="Proteomes" id="UP000324222"/>
    </source>
</evidence>
<dbReference type="AlphaFoldDB" id="A0A5B7E2I5"/>
<proteinExistence type="predicted"/>
<organism evidence="1 2">
    <name type="scientific">Portunus trituberculatus</name>
    <name type="common">Swimming crab</name>
    <name type="synonym">Neptunus trituberculatus</name>
    <dbReference type="NCBI Taxonomy" id="210409"/>
    <lineage>
        <taxon>Eukaryota</taxon>
        <taxon>Metazoa</taxon>
        <taxon>Ecdysozoa</taxon>
        <taxon>Arthropoda</taxon>
        <taxon>Crustacea</taxon>
        <taxon>Multicrustacea</taxon>
        <taxon>Malacostraca</taxon>
        <taxon>Eumalacostraca</taxon>
        <taxon>Eucarida</taxon>
        <taxon>Decapoda</taxon>
        <taxon>Pleocyemata</taxon>
        <taxon>Brachyura</taxon>
        <taxon>Eubrachyura</taxon>
        <taxon>Portunoidea</taxon>
        <taxon>Portunidae</taxon>
        <taxon>Portuninae</taxon>
        <taxon>Portunus</taxon>
    </lineage>
</organism>